<evidence type="ECO:0000256" key="2">
    <source>
        <dbReference type="SAM" id="MobiDB-lite"/>
    </source>
</evidence>
<name>A0ABM4D458_HYDVU</name>
<dbReference type="RefSeq" id="XP_065669069.1">
    <property type="nucleotide sequence ID" value="XM_065812997.1"/>
</dbReference>
<evidence type="ECO:0000313" key="4">
    <source>
        <dbReference type="RefSeq" id="XP_065669069.1"/>
    </source>
</evidence>
<feature type="compositionally biased region" description="Basic and acidic residues" evidence="2">
    <location>
        <begin position="645"/>
        <end position="660"/>
    </location>
</feature>
<accession>A0ABM4D458</accession>
<evidence type="ECO:0000313" key="3">
    <source>
        <dbReference type="Proteomes" id="UP001652625"/>
    </source>
</evidence>
<organism evidence="3 4">
    <name type="scientific">Hydra vulgaris</name>
    <name type="common">Hydra</name>
    <name type="synonym">Hydra attenuata</name>
    <dbReference type="NCBI Taxonomy" id="6087"/>
    <lineage>
        <taxon>Eukaryota</taxon>
        <taxon>Metazoa</taxon>
        <taxon>Cnidaria</taxon>
        <taxon>Hydrozoa</taxon>
        <taxon>Hydroidolina</taxon>
        <taxon>Anthoathecata</taxon>
        <taxon>Aplanulata</taxon>
        <taxon>Hydridae</taxon>
        <taxon>Hydra</taxon>
    </lineage>
</organism>
<protein>
    <submittedName>
        <fullName evidence="4">Cytadherence high molecular weight protein 2 isoform X2</fullName>
    </submittedName>
</protein>
<dbReference type="GeneID" id="100203155"/>
<evidence type="ECO:0000256" key="1">
    <source>
        <dbReference type="SAM" id="Coils"/>
    </source>
</evidence>
<feature type="region of interest" description="Disordered" evidence="2">
    <location>
        <begin position="640"/>
        <end position="672"/>
    </location>
</feature>
<feature type="coiled-coil region" evidence="1">
    <location>
        <begin position="352"/>
        <end position="452"/>
    </location>
</feature>
<sequence length="1138" mass="131511">MVFIRYDHRKLPFESKKKWIKHQRIENVTSSDKALSNITNPRHSEELFGGYLGEGRIKHDGEISNFVNNRKDSPKYVFKRYNSDEDSSQYSSSLSLLDDSEYHSKRKKLKNEEIVGNIEEPTVFKKDHHYDLGSLNNIVKKIDVEKKKRQQERMGDEFAGIKARVANIFDSFCQNCSHENLTASRLKFSKNNSLQTAFENQISAILATYSELCIDREDILRDVFFSFNENNCSKQLQDSIFENVENISSEISTAIKDTNNRLNILQNLFKRFIGITSKTNLLQTSQKNNRELELKKLVVEQFKKIHKIKMETKERADTWKYAADEIVSVLRSVRQEGLVDFQRLEKEFLKLVHEFNNQKEILEDTLTKFENQKITIQKLQKEQETKKNERILVQKEFDQCKENLKNTETKYINLETRYTSLEVALKETLLKCTNLEESLAKANELLEQVTVDTFSNIKTEESELLRHANEKRENCVETVEKSLFVHEEDRTLNLKKSSILFNQAETSQIKEENQFKCNKCAHLNNKIESLNAEIIAMKNLKSNHLPSFQKNNVPGRDANEIYNLQPNEGQIILENITKASVSISNSNMPLNQSTVEIVSALVSHKTKVIDVFTQTDSSYPAFKNNRDNKRINKNNEIYKNINHPTNRESDTNSKTDEHGNKNTVGKENNTDINNLVSNTDEQIELSNKLVSNVQPKVSLLEKIKNLIKNNEVPNDMKSVTDMKPPTNVLSSIEKAFPIEPVSLIEKKSQVDTNSKSNIKLTSSKTDIKVIHNPSTSSAVLNPLTTSELVENISNLKENKTNQPAFEKEPIQRKWTESGFFEENNFPKENMETQNTESHSEKNKFHLLSQILRFLNEITKSKHLSDKVKISIAKDISDKAVKTKELYFFGEQINDILSALSNEYTRSPTKLAKKQSVVKLPEIRKNQNYESSTVTPLPFIKKEEPQVGFRLPEIQTSNRHSNQLNGITRYLTSKEKKLELLERKRTKFFNRHKKMIEKLKASGAGMKQIYTILGFSLNGIEENFFEEKLNQDISITINRSKKKDSDSDAVARIDHQQSHVSLSNNNLINNQQSTNFNSFEKEKRTISKMPQRTSNQLKPLDDMHLMFPPIATKKIKPAKKEFFTNTFFNTTGFKSNFQN</sequence>
<reference evidence="4" key="1">
    <citation type="submission" date="2025-08" db="UniProtKB">
        <authorList>
            <consortium name="RefSeq"/>
        </authorList>
    </citation>
    <scope>IDENTIFICATION</scope>
</reference>
<proteinExistence type="predicted"/>
<keyword evidence="1" id="KW-0175">Coiled coil</keyword>
<dbReference type="Proteomes" id="UP001652625">
    <property type="component" value="Chromosome 12"/>
</dbReference>
<gene>
    <name evidence="4" type="primary">LOC100203155</name>
</gene>
<feature type="compositionally biased region" description="Polar residues" evidence="2">
    <location>
        <begin position="661"/>
        <end position="672"/>
    </location>
</feature>
<keyword evidence="3" id="KW-1185">Reference proteome</keyword>